<evidence type="ECO:0000256" key="4">
    <source>
        <dbReference type="ARBA" id="ARBA00022827"/>
    </source>
</evidence>
<feature type="region of interest" description="Disordered" evidence="6">
    <location>
        <begin position="320"/>
        <end position="348"/>
    </location>
</feature>
<dbReference type="PANTHER" id="PTHR43292:SF4">
    <property type="entry name" value="ACYL-COA DEHYDROGENASE FADE34"/>
    <property type="match status" value="1"/>
</dbReference>
<dbReference type="Gene3D" id="1.10.540.10">
    <property type="entry name" value="Acyl-CoA dehydrogenase/oxidase, N-terminal domain"/>
    <property type="match status" value="1"/>
</dbReference>
<evidence type="ECO:0000313" key="10">
    <source>
        <dbReference type="EMBL" id="SHH04893.1"/>
    </source>
</evidence>
<feature type="domain" description="Acyl-CoA dehydrogenase/oxidase C-terminal" evidence="7">
    <location>
        <begin position="171"/>
        <end position="305"/>
    </location>
</feature>
<dbReference type="Proteomes" id="UP000186132">
    <property type="component" value="Unassembled WGS sequence"/>
</dbReference>
<feature type="domain" description="Acyl-CoA dehydrogenase/oxidase N-terminal" evidence="9">
    <location>
        <begin position="350"/>
        <end position="455"/>
    </location>
</feature>
<dbReference type="STRING" id="1206085.SAMN05443575_3185"/>
<dbReference type="InterPro" id="IPR052161">
    <property type="entry name" value="Mycobact_Acyl-CoA_DH"/>
</dbReference>
<evidence type="ECO:0000259" key="9">
    <source>
        <dbReference type="Pfam" id="PF02771"/>
    </source>
</evidence>
<dbReference type="GO" id="GO:0005886">
    <property type="term" value="C:plasma membrane"/>
    <property type="evidence" value="ECO:0007669"/>
    <property type="project" value="TreeGrafter"/>
</dbReference>
<evidence type="ECO:0000256" key="3">
    <source>
        <dbReference type="ARBA" id="ARBA00022630"/>
    </source>
</evidence>
<protein>
    <submittedName>
        <fullName evidence="10">Acyl-CoA dehydrogenase</fullName>
    </submittedName>
</protein>
<name>A0A1M5PUF7_9ACTN</name>
<keyword evidence="5" id="KW-0560">Oxidoreductase</keyword>
<dbReference type="InterPro" id="IPR006091">
    <property type="entry name" value="Acyl-CoA_Oxase/DH_mid-dom"/>
</dbReference>
<dbReference type="InterPro" id="IPR009100">
    <property type="entry name" value="AcylCoA_DH/oxidase_NM_dom_sf"/>
</dbReference>
<dbReference type="AlphaFoldDB" id="A0A1M5PUF7"/>
<feature type="domain" description="Acyl-CoA dehydrogenase/oxidase C-terminal" evidence="7">
    <location>
        <begin position="567"/>
        <end position="712"/>
    </location>
</feature>
<dbReference type="EMBL" id="FQVU01000004">
    <property type="protein sequence ID" value="SHH04893.1"/>
    <property type="molecule type" value="Genomic_DNA"/>
</dbReference>
<dbReference type="Pfam" id="PF02771">
    <property type="entry name" value="Acyl-CoA_dh_N"/>
    <property type="match status" value="1"/>
</dbReference>
<organism evidence="10 11">
    <name type="scientific">Jatrophihabitans endophyticus</name>
    <dbReference type="NCBI Taxonomy" id="1206085"/>
    <lineage>
        <taxon>Bacteria</taxon>
        <taxon>Bacillati</taxon>
        <taxon>Actinomycetota</taxon>
        <taxon>Actinomycetes</taxon>
        <taxon>Jatrophihabitantales</taxon>
        <taxon>Jatrophihabitantaceae</taxon>
        <taxon>Jatrophihabitans</taxon>
    </lineage>
</organism>
<reference evidence="10 11" key="1">
    <citation type="submission" date="2016-11" db="EMBL/GenBank/DDBJ databases">
        <authorList>
            <person name="Jaros S."/>
            <person name="Januszkiewicz K."/>
            <person name="Wedrychowicz H."/>
        </authorList>
    </citation>
    <scope>NUCLEOTIDE SEQUENCE [LARGE SCALE GENOMIC DNA]</scope>
    <source>
        <strain evidence="10 11">DSM 45627</strain>
    </source>
</reference>
<feature type="domain" description="Acyl-CoA oxidase/dehydrogenase middle" evidence="8">
    <location>
        <begin position="459"/>
        <end position="555"/>
    </location>
</feature>
<keyword evidence="4" id="KW-0274">FAD</keyword>
<dbReference type="Gene3D" id="2.40.110.10">
    <property type="entry name" value="Butyryl-CoA Dehydrogenase, subunit A, domain 2"/>
    <property type="match status" value="1"/>
</dbReference>
<dbReference type="FunFam" id="2.40.110.10:FF:000011">
    <property type="entry name" value="Acyl-CoA dehydrogenase FadE34"/>
    <property type="match status" value="1"/>
</dbReference>
<dbReference type="InterPro" id="IPR036250">
    <property type="entry name" value="AcylCo_DH-like_C"/>
</dbReference>
<accession>A0A1M5PUF7</accession>
<dbReference type="SUPFAM" id="SSF47203">
    <property type="entry name" value="Acyl-CoA dehydrogenase C-terminal domain-like"/>
    <property type="match status" value="2"/>
</dbReference>
<proteinExistence type="inferred from homology"/>
<dbReference type="Pfam" id="PF00441">
    <property type="entry name" value="Acyl-CoA_dh_1"/>
    <property type="match status" value="2"/>
</dbReference>
<keyword evidence="3" id="KW-0285">Flavoprotein</keyword>
<dbReference type="SUPFAM" id="SSF56645">
    <property type="entry name" value="Acyl-CoA dehydrogenase NM domain-like"/>
    <property type="match status" value="1"/>
</dbReference>
<evidence type="ECO:0000256" key="5">
    <source>
        <dbReference type="ARBA" id="ARBA00023002"/>
    </source>
</evidence>
<evidence type="ECO:0000256" key="6">
    <source>
        <dbReference type="SAM" id="MobiDB-lite"/>
    </source>
</evidence>
<dbReference type="Gene3D" id="1.20.140.10">
    <property type="entry name" value="Butyryl-CoA Dehydrogenase, subunit A, domain 3"/>
    <property type="match status" value="2"/>
</dbReference>
<sequence length="716" mass="76167">MTAVADDELELVRGTARQIAQRCAKAGHDADAHVTCWQALVEAGLTELREGEPDNTPAAPAAMAAAVVEELARVVCGAPLLGHLLAAELARLGGVVLPAGEAWTVALDDTWSRLGNAVGWDAARATVALALDGAGTGGVSVVTVGDRDVTADPTRRIATCAGPTGQGAEAGIDTIAAFHAFARTLVAADAVGAAAGVLDAALGYVQERVQFGVPVGSFQAVQHLLAEAFVRLEAARSSLTFATRALDATPLDPAAATRTSLVVKGWTGDAVVDVVEAAVQAFGGIAITWEHPAHRHLRRVLVDRQSLGAPATVDPLLLDATPLDAGSTDAGSPGAGSPDATEGVTADDTELARFRRDLRRWLREHGIERREDEEHARFLQRWHQELAAGGWVGLSWPQEYGGHGLSGVYEVVVNEEIGRAGAPDAPRVGYMGRALLTWGSEQQRTRYLPGLLRGDDYWCQGFSEPGAGSDLANISTRAVRDGDRYVISGQKVWTSYGEFADFCLLLARTSSAAGQPKHKGISAFVLPMDSPGVEVRPIRAITGHSEFCEIFLDDVELGAEQRIGAEGDGWPIAMMTVSYERGAADVGYLSKFGAALGELRRLVGKRADEPTVRLELGRLTRLYTLLGQHVERRLEDRQRTQAVPGPEMSVDKVLMTLVDQSLHAGALRLLGPGALAGGDRGEWLERYFYSRAASIYGGSQQIQLNIIAQRLLGLPH</sequence>
<evidence type="ECO:0000313" key="11">
    <source>
        <dbReference type="Proteomes" id="UP000186132"/>
    </source>
</evidence>
<evidence type="ECO:0000259" key="8">
    <source>
        <dbReference type="Pfam" id="PF02770"/>
    </source>
</evidence>
<dbReference type="RefSeq" id="WP_143168208.1">
    <property type="nucleotide sequence ID" value="NZ_FQVU01000004.1"/>
</dbReference>
<dbReference type="InterPro" id="IPR037069">
    <property type="entry name" value="AcylCoA_DH/ox_N_sf"/>
</dbReference>
<dbReference type="GO" id="GO:0016627">
    <property type="term" value="F:oxidoreductase activity, acting on the CH-CH group of donors"/>
    <property type="evidence" value="ECO:0007669"/>
    <property type="project" value="InterPro"/>
</dbReference>
<evidence type="ECO:0000256" key="2">
    <source>
        <dbReference type="ARBA" id="ARBA00009347"/>
    </source>
</evidence>
<dbReference type="InterPro" id="IPR013786">
    <property type="entry name" value="AcylCoA_DH/ox_N"/>
</dbReference>
<dbReference type="Pfam" id="PF02770">
    <property type="entry name" value="Acyl-CoA_dh_M"/>
    <property type="match status" value="1"/>
</dbReference>
<evidence type="ECO:0000256" key="1">
    <source>
        <dbReference type="ARBA" id="ARBA00001974"/>
    </source>
</evidence>
<dbReference type="PANTHER" id="PTHR43292">
    <property type="entry name" value="ACYL-COA DEHYDROGENASE"/>
    <property type="match status" value="1"/>
</dbReference>
<evidence type="ECO:0000259" key="7">
    <source>
        <dbReference type="Pfam" id="PF00441"/>
    </source>
</evidence>
<comment type="similarity">
    <text evidence="2">Belongs to the acyl-CoA dehydrogenase family.</text>
</comment>
<dbReference type="GO" id="GO:0050660">
    <property type="term" value="F:flavin adenine dinucleotide binding"/>
    <property type="evidence" value="ECO:0007669"/>
    <property type="project" value="InterPro"/>
</dbReference>
<dbReference type="InterPro" id="IPR009075">
    <property type="entry name" value="AcylCo_DH/oxidase_C"/>
</dbReference>
<dbReference type="InterPro" id="IPR046373">
    <property type="entry name" value="Acyl-CoA_Oxase/DH_mid-dom_sf"/>
</dbReference>
<gene>
    <name evidence="10" type="ORF">SAMN05443575_3185</name>
</gene>
<keyword evidence="11" id="KW-1185">Reference proteome</keyword>
<comment type="cofactor">
    <cofactor evidence="1">
        <name>FAD</name>
        <dbReference type="ChEBI" id="CHEBI:57692"/>
    </cofactor>
</comment>
<dbReference type="OrthoDB" id="3778631at2"/>